<dbReference type="AlphaFoldDB" id="A0A344J962"/>
<comment type="similarity">
    <text evidence="1">Belongs to the FrmR/RcnR family.</text>
</comment>
<organism evidence="2 3">
    <name type="scientific">Solilutibacter oculi</name>
    <dbReference type="NCBI Taxonomy" id="2698682"/>
    <lineage>
        <taxon>Bacteria</taxon>
        <taxon>Pseudomonadati</taxon>
        <taxon>Pseudomonadota</taxon>
        <taxon>Gammaproteobacteria</taxon>
        <taxon>Lysobacterales</taxon>
        <taxon>Lysobacteraceae</taxon>
        <taxon>Solilutibacter</taxon>
    </lineage>
</organism>
<sequence length="93" mass="10102">MPQSPEDRKKAITRLRKIRGQAESLERVIAEGATCGEVLQQLAAMRGGVNGLMRDVLEGHLRETFLPAPGIAADARMDAAIAEASDLIRSYLK</sequence>
<dbReference type="RefSeq" id="WP_112927773.1">
    <property type="nucleotide sequence ID" value="NZ_CP029556.1"/>
</dbReference>
<dbReference type="CDD" id="cd10153">
    <property type="entry name" value="RcnR-FrmR-like_DUF156"/>
    <property type="match status" value="1"/>
</dbReference>
<evidence type="ECO:0000313" key="3">
    <source>
        <dbReference type="Proteomes" id="UP000251842"/>
    </source>
</evidence>
<dbReference type="KEGG" id="lue:DCD74_09175"/>
<dbReference type="GO" id="GO:0046872">
    <property type="term" value="F:metal ion binding"/>
    <property type="evidence" value="ECO:0007669"/>
    <property type="project" value="InterPro"/>
</dbReference>
<evidence type="ECO:0000313" key="2">
    <source>
        <dbReference type="EMBL" id="AXA85572.1"/>
    </source>
</evidence>
<dbReference type="Proteomes" id="UP000251842">
    <property type="component" value="Chromosome"/>
</dbReference>
<dbReference type="InterPro" id="IPR038390">
    <property type="entry name" value="Metal_Tscrpt_repr_sf"/>
</dbReference>
<dbReference type="Pfam" id="PF02583">
    <property type="entry name" value="Trns_repr_metal"/>
    <property type="match status" value="1"/>
</dbReference>
<evidence type="ECO:0000256" key="1">
    <source>
        <dbReference type="ARBA" id="ARBA00005260"/>
    </source>
</evidence>
<dbReference type="GO" id="GO:0003677">
    <property type="term" value="F:DNA binding"/>
    <property type="evidence" value="ECO:0007669"/>
    <property type="project" value="InterPro"/>
</dbReference>
<dbReference type="OrthoDB" id="9806052at2"/>
<dbReference type="GO" id="GO:0045892">
    <property type="term" value="P:negative regulation of DNA-templated transcription"/>
    <property type="evidence" value="ECO:0007669"/>
    <property type="project" value="UniProtKB-ARBA"/>
</dbReference>
<proteinExistence type="inferred from homology"/>
<keyword evidence="3" id="KW-1185">Reference proteome</keyword>
<protein>
    <submittedName>
        <fullName evidence="2">Regulator</fullName>
    </submittedName>
</protein>
<accession>A0A344J962</accession>
<gene>
    <name evidence="2" type="ORF">DCD74_09175</name>
</gene>
<dbReference type="Gene3D" id="1.20.58.1000">
    <property type="entry name" value="Metal-sensitive repressor, helix protomer"/>
    <property type="match status" value="1"/>
</dbReference>
<dbReference type="PANTHER" id="PTHR33677:SF5">
    <property type="entry name" value="TRANSCRIPTIONAL REPRESSOR FRMR"/>
    <property type="match status" value="1"/>
</dbReference>
<dbReference type="InterPro" id="IPR003735">
    <property type="entry name" value="Metal_Tscrpt_repr"/>
</dbReference>
<reference evidence="3" key="1">
    <citation type="submission" date="2018-05" db="EMBL/GenBank/DDBJ databases">
        <title>Luteimonas pekinense sp. nov., isolated from human Meibomian gland secretions, Beijing, China.</title>
        <authorList>
            <person name="Wen T."/>
            <person name="Bai H."/>
            <person name="Lv H."/>
        </authorList>
    </citation>
    <scope>NUCLEOTIDE SEQUENCE [LARGE SCALE GENOMIC DNA]</scope>
    <source>
        <strain evidence="3">83-4</strain>
    </source>
</reference>
<name>A0A344J962_9GAMM</name>
<dbReference type="EMBL" id="CP029556">
    <property type="protein sequence ID" value="AXA85572.1"/>
    <property type="molecule type" value="Genomic_DNA"/>
</dbReference>
<dbReference type="PANTHER" id="PTHR33677">
    <property type="entry name" value="TRANSCRIPTIONAL REPRESSOR FRMR-RELATED"/>
    <property type="match status" value="1"/>
</dbReference>